<organism evidence="7 8">
    <name type="scientific">Capsaspora owczarzaki (strain ATCC 30864)</name>
    <dbReference type="NCBI Taxonomy" id="595528"/>
    <lineage>
        <taxon>Eukaryota</taxon>
        <taxon>Filasterea</taxon>
        <taxon>Capsaspora</taxon>
    </lineage>
</organism>
<evidence type="ECO:0000256" key="2">
    <source>
        <dbReference type="ARBA" id="ARBA00022801"/>
    </source>
</evidence>
<dbReference type="STRING" id="595528.A0A0D2UEJ6"/>
<feature type="transmembrane region" description="Helical" evidence="5">
    <location>
        <begin position="189"/>
        <end position="207"/>
    </location>
</feature>
<dbReference type="InterPro" id="IPR002013">
    <property type="entry name" value="SAC_dom"/>
</dbReference>
<keyword evidence="2" id="KW-0378">Hydrolase</keyword>
<keyword evidence="5" id="KW-1133">Transmembrane helix</keyword>
<feature type="domain" description="SAC" evidence="6">
    <location>
        <begin position="254"/>
        <end position="792"/>
    </location>
</feature>
<sequence length="1153" mass="129964">MWCALCSCHGYIDLLFPVLNDQNTSSHCKSQQTASQATQRRRIRPSINNDPPSIFILHFIHSFFTFGVWLLFRLAEKAAMAHPTTPTPTLTAAAAVAAPRDTSRGQFVLRPTFSPLDKIIIYETKQKFIIVGSNQSETRFRVLKVDRSDPYDMDIMEDLSGTYDRYSIQQLLGTINESMRHHGGLQKTVSAFGVLGFIRFLEGYYMILITKRRRVALIGAHYVYKIEETTMLSICHPSVRLQRHPDEIRYLKTFQNVDLSSNFYYSYTYDLTHTLQFNMMTYTRERYADSGAETAGQEDDATAASSTDAPAASSAKASASTSQPRKSTPTTTDAKSSATSPPSTPPGAEPAFTSFKDRFPIEAPSFMHDLFSASSDDATFSSSSESESDNDDDDYLDHSSADESENPKAPRGSSSQEMTASSDLNKAQGDAAPTKSEPDSSAAPSDPQPAPSKPSIPPPPPMPPFNDMFVWNHHLLQQLQRHASRDWILPIIHGFIAQSSIYVYGHQVYVTLIARRSRHFAGTRFLKRGANEHGMVANDVESEQITFDTTTLAHDSGKFTSFVQMRGSIPLFWSQDNSGMIPKPPITIDRADPFCSAAALHFDSLFKRYGTPVVVLNLVKRKEKKPRESILHKEFGDCIQYLNQFLPNKHKIVYKAWDMAKHAKSKKSQQNVIERLEVIASHIINTTGFFHAGPQLHCNAMKPDLCCVAGGRPYHEKFIGRLQQGVVRVNCIDCLDRTNAVEFMMGKSALARQLYALGVIKKPKLKFDSDVVRLLTEMYEDHGDTIALQYGGSQLVNTMETYRKISPWTSHSRDILHTIHRYYSNSFTDVDKQGAINLFLGTFVPHAARPSLWEIQSDYYLHYHDPAGGYWMPSWRYRHWWSKSSLPIGWSEKRLQQRRKRKEDIFFLDQQDDELLAARMAAKSNIQRADRLQCMLDYYNPSVLTSYDDLYAHHINSTRLLHKTHPADPSPFKVRAAQPKQSMGLNLGVKRWIGYEKEEEQMPRVVENVSQRVLKKKVKNAAPAIDSSPAALEKRFGLTSVEGKYGRMFEEPTVADCGTYERFVRLREDPSVLTTPTVREARNDGVEPRVGLHTTSVAGLSNLLIDYPTAFTMIAPSDVALYTQTASIAHAGPLAPSKESRALYDTYEQTMVL</sequence>
<dbReference type="Proteomes" id="UP000008743">
    <property type="component" value="Unassembled WGS sequence"/>
</dbReference>
<name>A0A0D2UEJ6_CAPO3</name>
<accession>A0A0D2UEJ6</accession>
<dbReference type="PANTHER" id="PTHR45738">
    <property type="entry name" value="POLYPHOSPHOINOSITIDE PHOSPHATASE"/>
    <property type="match status" value="1"/>
</dbReference>
<gene>
    <name evidence="7" type="ORF">CAOG_004313</name>
</gene>
<dbReference type="GO" id="GO:0043813">
    <property type="term" value="F:phosphatidylinositol-3,5-bisphosphate 5-phosphatase activity"/>
    <property type="evidence" value="ECO:0007669"/>
    <property type="project" value="InterPro"/>
</dbReference>
<protein>
    <submittedName>
        <fullName evidence="7">Sac domain-containing inositol phosphatase 3</fullName>
    </submittedName>
</protein>
<dbReference type="PANTHER" id="PTHR45738:SF5">
    <property type="entry name" value="POLYPHOSPHOINOSITIDE PHOSPHATASE"/>
    <property type="match status" value="1"/>
</dbReference>
<feature type="compositionally biased region" description="Low complexity" evidence="4">
    <location>
        <begin position="302"/>
        <end position="341"/>
    </location>
</feature>
<evidence type="ECO:0000313" key="7">
    <source>
        <dbReference type="EMBL" id="KJE93541.1"/>
    </source>
</evidence>
<comment type="subcellular location">
    <subcellularLocation>
        <location evidence="1">Endomembrane system</location>
    </subcellularLocation>
</comment>
<dbReference type="OrthoDB" id="405996at2759"/>
<keyword evidence="3 5" id="KW-0472">Membrane</keyword>
<dbReference type="PROSITE" id="PS50275">
    <property type="entry name" value="SAC"/>
    <property type="match status" value="1"/>
</dbReference>
<proteinExistence type="predicted"/>
<evidence type="ECO:0000256" key="1">
    <source>
        <dbReference type="ARBA" id="ARBA00004308"/>
    </source>
</evidence>
<feature type="region of interest" description="Disordered" evidence="4">
    <location>
        <begin position="290"/>
        <end position="353"/>
    </location>
</feature>
<dbReference type="PhylomeDB" id="A0A0D2UEJ6"/>
<evidence type="ECO:0000256" key="3">
    <source>
        <dbReference type="ARBA" id="ARBA00023136"/>
    </source>
</evidence>
<reference evidence="8" key="1">
    <citation type="submission" date="2011-02" db="EMBL/GenBank/DDBJ databases">
        <title>The Genome Sequence of Capsaspora owczarzaki ATCC 30864.</title>
        <authorList>
            <person name="Russ C."/>
            <person name="Cuomo C."/>
            <person name="Burger G."/>
            <person name="Gray M.W."/>
            <person name="Holland P.W.H."/>
            <person name="King N."/>
            <person name="Lang F.B.F."/>
            <person name="Roger A.J."/>
            <person name="Ruiz-Trillo I."/>
            <person name="Young S.K."/>
            <person name="Zeng Q."/>
            <person name="Gargeya S."/>
            <person name="Alvarado L."/>
            <person name="Berlin A."/>
            <person name="Chapman S.B."/>
            <person name="Chen Z."/>
            <person name="Freedman E."/>
            <person name="Gellesch M."/>
            <person name="Goldberg J."/>
            <person name="Griggs A."/>
            <person name="Gujja S."/>
            <person name="Heilman E."/>
            <person name="Heiman D."/>
            <person name="Howarth C."/>
            <person name="Mehta T."/>
            <person name="Neiman D."/>
            <person name="Pearson M."/>
            <person name="Roberts A."/>
            <person name="Saif S."/>
            <person name="Shea T."/>
            <person name="Shenoy N."/>
            <person name="Sisk P."/>
            <person name="Stolte C."/>
            <person name="Sykes S."/>
            <person name="White J."/>
            <person name="Yandava C."/>
            <person name="Haas B."/>
            <person name="Nusbaum C."/>
            <person name="Birren B."/>
        </authorList>
    </citation>
    <scope>NUCLEOTIDE SEQUENCE</scope>
    <source>
        <strain evidence="8">ATCC 30864</strain>
    </source>
</reference>
<evidence type="ECO:0000259" key="6">
    <source>
        <dbReference type="PROSITE" id="PS50275"/>
    </source>
</evidence>
<feature type="compositionally biased region" description="Basic and acidic residues" evidence="4">
    <location>
        <begin position="396"/>
        <end position="408"/>
    </location>
</feature>
<evidence type="ECO:0000256" key="5">
    <source>
        <dbReference type="SAM" id="Phobius"/>
    </source>
</evidence>
<dbReference type="FunCoup" id="A0A0D2UEJ6">
    <property type="interactions" value="562"/>
</dbReference>
<feature type="compositionally biased region" description="Polar residues" evidence="4">
    <location>
        <begin position="412"/>
        <end position="425"/>
    </location>
</feature>
<dbReference type="GO" id="GO:0012505">
    <property type="term" value="C:endomembrane system"/>
    <property type="evidence" value="ECO:0007669"/>
    <property type="project" value="UniProtKB-SubCell"/>
</dbReference>
<dbReference type="GO" id="GO:0046856">
    <property type="term" value="P:phosphatidylinositol dephosphorylation"/>
    <property type="evidence" value="ECO:0007669"/>
    <property type="project" value="InterPro"/>
</dbReference>
<feature type="compositionally biased region" description="Low complexity" evidence="4">
    <location>
        <begin position="375"/>
        <end position="385"/>
    </location>
</feature>
<dbReference type="InterPro" id="IPR043573">
    <property type="entry name" value="Fig4-like"/>
</dbReference>
<evidence type="ECO:0000256" key="4">
    <source>
        <dbReference type="SAM" id="MobiDB-lite"/>
    </source>
</evidence>
<dbReference type="Pfam" id="PF02383">
    <property type="entry name" value="Syja_N"/>
    <property type="match status" value="2"/>
</dbReference>
<dbReference type="eggNOG" id="KOG1888">
    <property type="taxonomic scope" value="Eukaryota"/>
</dbReference>
<feature type="compositionally biased region" description="Pro residues" evidence="4">
    <location>
        <begin position="446"/>
        <end position="464"/>
    </location>
</feature>
<evidence type="ECO:0000313" key="8">
    <source>
        <dbReference type="Proteomes" id="UP000008743"/>
    </source>
</evidence>
<keyword evidence="5" id="KW-0812">Transmembrane</keyword>
<dbReference type="AlphaFoldDB" id="A0A0D2UEJ6"/>
<keyword evidence="8" id="KW-1185">Reference proteome</keyword>
<feature type="compositionally biased region" description="Acidic residues" evidence="4">
    <location>
        <begin position="386"/>
        <end position="395"/>
    </location>
</feature>
<feature type="transmembrane region" description="Helical" evidence="5">
    <location>
        <begin position="54"/>
        <end position="72"/>
    </location>
</feature>
<feature type="region of interest" description="Disordered" evidence="4">
    <location>
        <begin position="375"/>
        <end position="464"/>
    </location>
</feature>
<dbReference type="InParanoid" id="A0A0D2UEJ6"/>
<dbReference type="EMBL" id="KE346365">
    <property type="protein sequence ID" value="KJE93541.1"/>
    <property type="molecule type" value="Genomic_DNA"/>
</dbReference>